<gene>
    <name evidence="6" type="ORF">EDD72_10594</name>
</gene>
<evidence type="ECO:0000313" key="7">
    <source>
        <dbReference type="Proteomes" id="UP000295788"/>
    </source>
</evidence>
<dbReference type="InterPro" id="IPR004474">
    <property type="entry name" value="LytR_CpsA_psr"/>
</dbReference>
<sequence length="354" mass="40885">MKSRTKKRRYRKWVIRTVFIFLFLSLVTVGYSYFRLNKTIDQMYKPVERINTGVSNDENQESRAFLLLGIDRDSKKQNDVGRTDVIIIAIVNDKTKKITLTSIPRDTYVEIAGKGYKDKINAAYQYGIATTIATVENFANIYIDNYILTNYDGIYRAIKAIGGIRLYVDKDLSKFVQKEIPYLNYPDEGYHVLNADQALYFARFRHDSKGDFGRNDRQQQFIKAFIDQSTEIRSPLKIDKFLDAIGSGISTDLTKSDMISLAKQFKDYTSNNIESIHYKAIPARFGPQDLWYVLITDQERERVSGLLKERLNADENTVLTDPTVGMDQREPTPAEIKELIREQTGWENPKSGKR</sequence>
<protein>
    <submittedName>
        <fullName evidence="6">LytR family transcriptional attenuator</fullName>
    </submittedName>
</protein>
<evidence type="ECO:0000259" key="5">
    <source>
        <dbReference type="Pfam" id="PF03816"/>
    </source>
</evidence>
<comment type="caution">
    <text evidence="6">The sequence shown here is derived from an EMBL/GenBank/DDBJ whole genome shotgun (WGS) entry which is preliminary data.</text>
</comment>
<dbReference type="PANTHER" id="PTHR33392">
    <property type="entry name" value="POLYISOPRENYL-TEICHOIC ACID--PEPTIDOGLYCAN TEICHOIC ACID TRANSFERASE TAGU"/>
    <property type="match status" value="1"/>
</dbReference>
<proteinExistence type="inferred from homology"/>
<keyword evidence="4" id="KW-0472">Membrane</keyword>
<dbReference type="Proteomes" id="UP000295788">
    <property type="component" value="Unassembled WGS sequence"/>
</dbReference>
<dbReference type="GO" id="GO:0071555">
    <property type="term" value="P:cell wall organization"/>
    <property type="evidence" value="ECO:0007669"/>
    <property type="project" value="UniProtKB-KW"/>
</dbReference>
<dbReference type="NCBIfam" id="TIGR00350">
    <property type="entry name" value="lytR_cpsA_psr"/>
    <property type="match status" value="1"/>
</dbReference>
<dbReference type="PANTHER" id="PTHR33392:SF6">
    <property type="entry name" value="POLYISOPRENYL-TEICHOIC ACID--PEPTIDOGLYCAN TEICHOIC ACID TRANSFERASE TAGU"/>
    <property type="match status" value="1"/>
</dbReference>
<dbReference type="OrthoDB" id="27330at2"/>
<dbReference type="InterPro" id="IPR050922">
    <property type="entry name" value="LytR/CpsA/Psr_CW_biosynth"/>
</dbReference>
<dbReference type="AlphaFoldDB" id="A0A4R3KIV7"/>
<keyword evidence="2" id="KW-0812">Transmembrane</keyword>
<dbReference type="Pfam" id="PF03816">
    <property type="entry name" value="LytR_cpsA_psr"/>
    <property type="match status" value="1"/>
</dbReference>
<accession>A0A4R3KIV7</accession>
<dbReference type="EMBL" id="SMAB01000005">
    <property type="protein sequence ID" value="TCS83352.1"/>
    <property type="molecule type" value="Genomic_DNA"/>
</dbReference>
<dbReference type="RefSeq" id="WP_132767801.1">
    <property type="nucleotide sequence ID" value="NZ_SMAB01000005.1"/>
</dbReference>
<evidence type="ECO:0000256" key="1">
    <source>
        <dbReference type="ARBA" id="ARBA00006068"/>
    </source>
</evidence>
<keyword evidence="3" id="KW-0735">Signal-anchor</keyword>
<reference evidence="6 7" key="1">
    <citation type="submission" date="2019-03" db="EMBL/GenBank/DDBJ databases">
        <title>Genomic Encyclopedia of Type Strains, Phase IV (KMG-IV): sequencing the most valuable type-strain genomes for metagenomic binning, comparative biology and taxonomic classification.</title>
        <authorList>
            <person name="Goeker M."/>
        </authorList>
    </citation>
    <scope>NUCLEOTIDE SEQUENCE [LARGE SCALE GENOMIC DNA]</scope>
    <source>
        <strain evidence="6 7">DSM 23802</strain>
    </source>
</reference>
<evidence type="ECO:0000256" key="4">
    <source>
        <dbReference type="ARBA" id="ARBA00022989"/>
    </source>
</evidence>
<name>A0A4R3KIV7_9BACI</name>
<dbReference type="Gene3D" id="3.40.630.190">
    <property type="entry name" value="LCP protein"/>
    <property type="match status" value="1"/>
</dbReference>
<evidence type="ECO:0000256" key="3">
    <source>
        <dbReference type="ARBA" id="ARBA00022968"/>
    </source>
</evidence>
<organism evidence="6 7">
    <name type="scientific">Tepidibacillus fermentans</name>
    <dbReference type="NCBI Taxonomy" id="1281767"/>
    <lineage>
        <taxon>Bacteria</taxon>
        <taxon>Bacillati</taxon>
        <taxon>Bacillota</taxon>
        <taxon>Bacilli</taxon>
        <taxon>Bacillales</taxon>
        <taxon>Bacillaceae</taxon>
        <taxon>Tepidibacillus</taxon>
    </lineage>
</organism>
<keyword evidence="4" id="KW-1133">Transmembrane helix</keyword>
<keyword evidence="7" id="KW-1185">Reference proteome</keyword>
<feature type="domain" description="Cell envelope-related transcriptional attenuator" evidence="5">
    <location>
        <begin position="82"/>
        <end position="229"/>
    </location>
</feature>
<comment type="similarity">
    <text evidence="1">Belongs to the LytR/CpsA/Psr (LCP) family.</text>
</comment>
<evidence type="ECO:0000256" key="2">
    <source>
        <dbReference type="ARBA" id="ARBA00022692"/>
    </source>
</evidence>
<evidence type="ECO:0000313" key="6">
    <source>
        <dbReference type="EMBL" id="TCS83352.1"/>
    </source>
</evidence>